<dbReference type="PROSITE" id="PS51318">
    <property type="entry name" value="TAT"/>
    <property type="match status" value="1"/>
</dbReference>
<dbReference type="KEGG" id="bsd:BLASA_4162"/>
<dbReference type="EMBL" id="FO117623">
    <property type="protein sequence ID" value="CCG04988.1"/>
    <property type="molecule type" value="Genomic_DNA"/>
</dbReference>
<proteinExistence type="predicted"/>
<dbReference type="RefSeq" id="WP_014377860.1">
    <property type="nucleotide sequence ID" value="NC_016943.1"/>
</dbReference>
<protein>
    <recommendedName>
        <fullName evidence="4">Reprolysin-like metallo-peptidase family M12B</fullName>
    </recommendedName>
</protein>
<feature type="chain" id="PRO_5038455492" description="Reprolysin-like metallo-peptidase family M12B" evidence="1">
    <location>
        <begin position="28"/>
        <end position="960"/>
    </location>
</feature>
<gene>
    <name evidence="2" type="ordered locus">BLASA_4162</name>
</gene>
<feature type="signal peptide" evidence="1">
    <location>
        <begin position="1"/>
        <end position="27"/>
    </location>
</feature>
<dbReference type="AlphaFoldDB" id="H6RL21"/>
<reference evidence="2 3" key="1">
    <citation type="journal article" date="2012" name="J. Bacteriol.">
        <title>Genome Sequence of Blastococcus saxobsidens DD2, a Stone-Inhabiting Bacterium.</title>
        <authorList>
            <person name="Chouaia B."/>
            <person name="Crotti E."/>
            <person name="Brusetti L."/>
            <person name="Daffonchio D."/>
            <person name="Essoussi I."/>
            <person name="Nouioui I."/>
            <person name="Sbissi I."/>
            <person name="Ghodhbane-Gtari F."/>
            <person name="Gtari M."/>
            <person name="Vacherie B."/>
            <person name="Barbe V."/>
            <person name="Medigue C."/>
            <person name="Gury J."/>
            <person name="Pujic P."/>
            <person name="Normand P."/>
        </authorList>
    </citation>
    <scope>NUCLEOTIDE SEQUENCE [LARGE SCALE GENOMIC DNA]</scope>
    <source>
        <strain evidence="2 3">DD2</strain>
    </source>
</reference>
<dbReference type="InterPro" id="IPR006311">
    <property type="entry name" value="TAT_signal"/>
</dbReference>
<evidence type="ECO:0000256" key="1">
    <source>
        <dbReference type="SAM" id="SignalP"/>
    </source>
</evidence>
<sequence length="960" mass="99865">MSPVSRRPRRRALPLLLSAGLVLPVLAGVPSAQAEEGSATETVVGELVQAWPEHANLQDAAAHAHEGPLSWVETSGGETVRVPTEDVEDIELGSTVEVVLGEEVVDTATAEDGLEPAREVLAAEVLDAPPAEEPALAEATTTVTNEVTVVMMIPGGGVQESGRTLTQVVNAVQTSVREFWSTQSNGAIEVGVTGQFDWFQGTATCADPYAIFAEAAAHAGWTEGPGRHLLVYLPRNSGGCSYGLAEVRTSPSSGGLLYVTDVATSLVAHELGHNFGLGHSSSLQCDGAVDTGSCRVRGYFDLYDVMGVSWEQVGSLNVRHAWTLTGRNDQMQEFAPNSPSATVTIAPVSQQSGLRAVRLVGGPGEEYWLEYRPASGRNDWLGTSQNRFGLQPGVLLRSVPATGEDASLLLDGTPSRTSEWSADLKAALPIGREMRIAGGDFFVTVLNVSASGAEIRIAGAANATPLVRTPESPAVYLLSATGKHPVADLATLTALSPLGPVRFVSQQYLDQWATKPRMGRVVASPSGITYFLDSAMKLPFSSCGQVAEYGGSCDAPVTLEQSRIDAFVSAPPITPLYRTTSGKAFYVTAGAKREVVDDDALTAAGLSTTGVRLLESGLGYLPYGVPITRDDVVILNRSTGAATVSVGGGFATVPQPLRAATVLGALPVRALDDASIRRLMSAAVSSPVVKEAGGSATFLLTETGKKHVSDPGMLPVSVPEVSAAFLSLFPDAGTFGGAGFLKGSTGSAVYVLDEGRRRSVGSWSALVRLAGDASPAILTVDQRLVDLLPAGPAQLPPGELVVAPSAATVYFVNGRDELLRVASFATTTDLGVTRLSPVADAAVAAYAVHGSGLSTAVTCEGTRYLGLGGRAYPIDDPAVADAYRLSYAVLDPGACAALPRGARALNRFLLGAEGTIYWIEDGAKRPIRSWETYVQMGGTSSSAISAGPAALSRIPTGSPL</sequence>
<dbReference type="SUPFAM" id="SSF55486">
    <property type="entry name" value="Metalloproteases ('zincins'), catalytic domain"/>
    <property type="match status" value="1"/>
</dbReference>
<keyword evidence="1" id="KW-0732">Signal</keyword>
<evidence type="ECO:0000313" key="3">
    <source>
        <dbReference type="Proteomes" id="UP000007517"/>
    </source>
</evidence>
<dbReference type="STRING" id="1146883.BLASA_4162"/>
<dbReference type="HOGENOM" id="CLU_307719_0_0_11"/>
<evidence type="ECO:0000313" key="2">
    <source>
        <dbReference type="EMBL" id="CCG04988.1"/>
    </source>
</evidence>
<accession>H6RL21</accession>
<reference evidence="3" key="2">
    <citation type="submission" date="2012-02" db="EMBL/GenBank/DDBJ databases">
        <title>Complete genome sequence of Blastococcus saxobsidens strain DD2.</title>
        <authorList>
            <person name="Genoscope."/>
        </authorList>
    </citation>
    <scope>NUCLEOTIDE SEQUENCE [LARGE SCALE GENOMIC DNA]</scope>
    <source>
        <strain evidence="3">DD2</strain>
    </source>
</reference>
<dbReference type="eggNOG" id="COG3757">
    <property type="taxonomic scope" value="Bacteria"/>
</dbReference>
<name>H6RL21_BLASD</name>
<evidence type="ECO:0008006" key="4">
    <source>
        <dbReference type="Google" id="ProtNLM"/>
    </source>
</evidence>
<dbReference type="eggNOG" id="COG5479">
    <property type="taxonomic scope" value="Bacteria"/>
</dbReference>
<keyword evidence="3" id="KW-1185">Reference proteome</keyword>
<organism evidence="2 3">
    <name type="scientific">Blastococcus saxobsidens (strain DD2)</name>
    <dbReference type="NCBI Taxonomy" id="1146883"/>
    <lineage>
        <taxon>Bacteria</taxon>
        <taxon>Bacillati</taxon>
        <taxon>Actinomycetota</taxon>
        <taxon>Actinomycetes</taxon>
        <taxon>Geodermatophilales</taxon>
        <taxon>Geodermatophilaceae</taxon>
        <taxon>Blastococcus</taxon>
    </lineage>
</organism>
<dbReference type="Proteomes" id="UP000007517">
    <property type="component" value="Chromosome"/>
</dbReference>